<dbReference type="PANTHER" id="PTHR32552">
    <property type="entry name" value="FERRICHROME IRON RECEPTOR-RELATED"/>
    <property type="match status" value="1"/>
</dbReference>
<feature type="chain" id="PRO_5002308149" evidence="14">
    <location>
        <begin position="33"/>
        <end position="812"/>
    </location>
</feature>
<reference evidence="17 18" key="1">
    <citation type="submission" date="2012-10" db="EMBL/GenBank/DDBJ databases">
        <title>Genome sequencing of Tanticharoenia sakaeratensis NBRC 103193.</title>
        <authorList>
            <person name="Azuma Y."/>
            <person name="Hadano H."/>
            <person name="Hirakawa H."/>
            <person name="Matsushita K."/>
        </authorList>
    </citation>
    <scope>NUCLEOTIDE SEQUENCE [LARGE SCALE GENOMIC DNA]</scope>
    <source>
        <strain evidence="17 18">NBRC 103193</strain>
    </source>
</reference>
<accession>A0A0D6MM93</accession>
<name>A0A0D6MM93_9PROT</name>
<keyword evidence="18" id="KW-1185">Reference proteome</keyword>
<feature type="domain" description="TonB-dependent receptor plug" evidence="16">
    <location>
        <begin position="106"/>
        <end position="215"/>
    </location>
</feature>
<comment type="subcellular location">
    <subcellularLocation>
        <location evidence="1 11">Cell outer membrane</location>
        <topology evidence="1 11">Multi-pass membrane protein</topology>
    </subcellularLocation>
</comment>
<dbReference type="AlphaFoldDB" id="A0A0D6MM93"/>
<dbReference type="Gene3D" id="2.40.170.20">
    <property type="entry name" value="TonB-dependent receptor, beta-barrel domain"/>
    <property type="match status" value="1"/>
</dbReference>
<dbReference type="PANTHER" id="PTHR32552:SF81">
    <property type="entry name" value="TONB-DEPENDENT OUTER MEMBRANE RECEPTOR"/>
    <property type="match status" value="1"/>
</dbReference>
<keyword evidence="10 11" id="KW-0998">Cell outer membrane</keyword>
<dbReference type="InterPro" id="IPR039426">
    <property type="entry name" value="TonB-dep_rcpt-like"/>
</dbReference>
<keyword evidence="2 11" id="KW-0813">Transport</keyword>
<comment type="similarity">
    <text evidence="11 12">Belongs to the TonB-dependent receptor family.</text>
</comment>
<dbReference type="InterPro" id="IPR012910">
    <property type="entry name" value="Plug_dom"/>
</dbReference>
<keyword evidence="17" id="KW-0675">Receptor</keyword>
<evidence type="ECO:0000259" key="16">
    <source>
        <dbReference type="Pfam" id="PF07715"/>
    </source>
</evidence>
<dbReference type="GO" id="GO:0006826">
    <property type="term" value="P:iron ion transport"/>
    <property type="evidence" value="ECO:0007669"/>
    <property type="project" value="UniProtKB-KW"/>
</dbReference>
<keyword evidence="4" id="KW-0410">Iron transport</keyword>
<keyword evidence="9 11" id="KW-0472">Membrane</keyword>
<keyword evidence="5 11" id="KW-0812">Transmembrane</keyword>
<evidence type="ECO:0000256" key="10">
    <source>
        <dbReference type="ARBA" id="ARBA00023237"/>
    </source>
</evidence>
<evidence type="ECO:0000256" key="3">
    <source>
        <dbReference type="ARBA" id="ARBA00022452"/>
    </source>
</evidence>
<dbReference type="Pfam" id="PF00593">
    <property type="entry name" value="TonB_dep_Rec_b-barrel"/>
    <property type="match status" value="1"/>
</dbReference>
<keyword evidence="8 12" id="KW-0798">TonB box</keyword>
<evidence type="ECO:0000256" key="5">
    <source>
        <dbReference type="ARBA" id="ARBA00022692"/>
    </source>
</evidence>
<dbReference type="PROSITE" id="PS52016">
    <property type="entry name" value="TONB_DEPENDENT_REC_3"/>
    <property type="match status" value="1"/>
</dbReference>
<evidence type="ECO:0000256" key="13">
    <source>
        <dbReference type="SAM" id="MobiDB-lite"/>
    </source>
</evidence>
<evidence type="ECO:0000259" key="15">
    <source>
        <dbReference type="Pfam" id="PF00593"/>
    </source>
</evidence>
<comment type="caution">
    <text evidence="17">The sequence shown here is derived from an EMBL/GenBank/DDBJ whole genome shotgun (WGS) entry which is preliminary data.</text>
</comment>
<dbReference type="InterPro" id="IPR036942">
    <property type="entry name" value="Beta-barrel_TonB_sf"/>
</dbReference>
<evidence type="ECO:0000256" key="9">
    <source>
        <dbReference type="ARBA" id="ARBA00023136"/>
    </source>
</evidence>
<feature type="signal peptide" evidence="14">
    <location>
        <begin position="1"/>
        <end position="32"/>
    </location>
</feature>
<dbReference type="Proteomes" id="UP000032679">
    <property type="component" value="Unassembled WGS sequence"/>
</dbReference>
<evidence type="ECO:0000256" key="2">
    <source>
        <dbReference type="ARBA" id="ARBA00022448"/>
    </source>
</evidence>
<evidence type="ECO:0000313" key="18">
    <source>
        <dbReference type="Proteomes" id="UP000032679"/>
    </source>
</evidence>
<organism evidence="17 18">
    <name type="scientific">Tanticharoenia sakaeratensis NBRC 103193</name>
    <dbReference type="NCBI Taxonomy" id="1231623"/>
    <lineage>
        <taxon>Bacteria</taxon>
        <taxon>Pseudomonadati</taxon>
        <taxon>Pseudomonadota</taxon>
        <taxon>Alphaproteobacteria</taxon>
        <taxon>Acetobacterales</taxon>
        <taxon>Acetobacteraceae</taxon>
        <taxon>Tanticharoenia</taxon>
    </lineage>
</organism>
<dbReference type="Pfam" id="PF07715">
    <property type="entry name" value="Plug"/>
    <property type="match status" value="1"/>
</dbReference>
<evidence type="ECO:0000256" key="4">
    <source>
        <dbReference type="ARBA" id="ARBA00022496"/>
    </source>
</evidence>
<evidence type="ECO:0000256" key="7">
    <source>
        <dbReference type="ARBA" id="ARBA00023065"/>
    </source>
</evidence>
<feature type="domain" description="TonB-dependent receptor-like beta-barrel" evidence="15">
    <location>
        <begin position="297"/>
        <end position="775"/>
    </location>
</feature>
<keyword evidence="3 11" id="KW-1134">Transmembrane beta strand</keyword>
<dbReference type="STRING" id="1231623.Tasa_019_088"/>
<feature type="region of interest" description="Disordered" evidence="13">
    <location>
        <begin position="34"/>
        <end position="66"/>
    </location>
</feature>
<keyword evidence="6" id="KW-0408">Iron</keyword>
<evidence type="ECO:0000256" key="6">
    <source>
        <dbReference type="ARBA" id="ARBA00023004"/>
    </source>
</evidence>
<protein>
    <submittedName>
        <fullName evidence="17">Pesticin receptor</fullName>
    </submittedName>
</protein>
<dbReference type="OrthoDB" id="7455607at2"/>
<dbReference type="SUPFAM" id="SSF56935">
    <property type="entry name" value="Porins"/>
    <property type="match status" value="1"/>
</dbReference>
<keyword evidence="7" id="KW-0406">Ion transport</keyword>
<evidence type="ECO:0000256" key="8">
    <source>
        <dbReference type="ARBA" id="ARBA00023077"/>
    </source>
</evidence>
<dbReference type="RefSeq" id="WP_053053776.1">
    <property type="nucleotide sequence ID" value="NZ_BALE01000019.1"/>
</dbReference>
<evidence type="ECO:0000256" key="11">
    <source>
        <dbReference type="PROSITE-ProRule" id="PRU01360"/>
    </source>
</evidence>
<dbReference type="EMBL" id="BALE01000019">
    <property type="protein sequence ID" value="GAN54403.1"/>
    <property type="molecule type" value="Genomic_DNA"/>
</dbReference>
<keyword evidence="14" id="KW-0732">Signal</keyword>
<evidence type="ECO:0000256" key="1">
    <source>
        <dbReference type="ARBA" id="ARBA00004571"/>
    </source>
</evidence>
<gene>
    <name evidence="17" type="ORF">Tasa_019_088</name>
</gene>
<dbReference type="InterPro" id="IPR000531">
    <property type="entry name" value="Beta-barrel_TonB"/>
</dbReference>
<evidence type="ECO:0000256" key="12">
    <source>
        <dbReference type="RuleBase" id="RU003357"/>
    </source>
</evidence>
<sequence length="812" mass="88306">MTDLSRSVEGRGGRRALLLMTCLGGLTAPAIAQTTSTSQHHGASRKAHHAAPVATAAGNSQAAPATVAMDRKRIGATTPAVAGSGKASGPQIEQVTVTVAHIRSNLQRTPIAVTAISGAALDQSNVTQVSDLNGMVPSLSIAKTAGFETNVSIRGVGSQTPENALVAQSGVAFYTDGVFIPNTITLDQTMLDVDQVEVLRGPQGALYGQSSTGGALVVNTVQPQLQKFSGKLEASGGNYAMARGRMILNVPIGDHFALRGSFQQYDHSPFAHSTYGFGLDGQESTGGKLAALWQPIENFTATLTGQWYGQTNEGAEQKNILDTTSGARRVAQDYPSVFNLHTQLYHLNLDYRMPWATLTSVTGFQHLNNFITMNSSRGAFADLGFYDNDAAWSTHMNSYTEELSLHSNGHGPFTWTGGVFLLGQRSQQFVVEYEGTTAPTPADLVVPADVMTNPPSNLSYGNLTNVSRFTVAPYVQFTYDVTKKLHLTGGARYNYDHFVHYDGNFSAFGSSSLSNTFHTSTPTWKAEADYDITPRNMVYFDVATGYKPGGVNGNPESKVVGINFQPERNTTFELGSKNWFFDHDLRLNLAAFFSKYHNMQYVEDDPYPYAYGIANVPNVEMWGLESEGTYLAFHGRLRLDGNLTLEDGRVTSNYRAIDTVTQQAAYASSAACAYGGEYYNPACWAAVEAAAPNIKGNTPPQMPHVQGSLSAAYTWDVPYGDLLTRIQFVYRGPLQSRIFNNPALDNTPAYDLWNFYMSYKPHHTGWLFSVTCSNLTNVAGVNSRFTDPYGTGQTSEQYIPPRQIFGTISYSF</sequence>
<evidence type="ECO:0000256" key="14">
    <source>
        <dbReference type="SAM" id="SignalP"/>
    </source>
</evidence>
<evidence type="ECO:0000313" key="17">
    <source>
        <dbReference type="EMBL" id="GAN54403.1"/>
    </source>
</evidence>
<dbReference type="GO" id="GO:0009279">
    <property type="term" value="C:cell outer membrane"/>
    <property type="evidence" value="ECO:0007669"/>
    <property type="project" value="UniProtKB-SubCell"/>
</dbReference>
<proteinExistence type="inferred from homology"/>